<sequence length="180" mass="20729">MTAAVNLRKLVAQEKQKNVNVVQINVKNIRKKTDAVPLDFVVASTRSVLLKHIKDTTSPQTPSTVDMSYEQYKRVFNAMSRTPYEPTSKVRNSDPGTMFSNTLYRSGVKSSVLNVRISFCITCTYINKYSRNPRATKYIVFSEQPQMQTLQKDYKTYLCLGTIKLPMRHLFILKEYNLLT</sequence>
<evidence type="ECO:0000313" key="1">
    <source>
        <dbReference type="EMBL" id="KAL0490584.1"/>
    </source>
</evidence>
<comment type="caution">
    <text evidence="1">The sequence shown here is derived from an EMBL/GenBank/DDBJ whole genome shotgun (WGS) entry which is preliminary data.</text>
</comment>
<dbReference type="AlphaFoldDB" id="A0AAW2ZME9"/>
<name>A0AAW2ZME9_9EUKA</name>
<dbReference type="Proteomes" id="UP001431209">
    <property type="component" value="Unassembled WGS sequence"/>
</dbReference>
<protein>
    <submittedName>
        <fullName evidence="1">Tubulin glycylase</fullName>
    </submittedName>
</protein>
<accession>A0AAW2ZME9</accession>
<gene>
    <name evidence="1" type="ORF">AKO1_009575</name>
</gene>
<evidence type="ECO:0000313" key="2">
    <source>
        <dbReference type="Proteomes" id="UP001431209"/>
    </source>
</evidence>
<keyword evidence="2" id="KW-1185">Reference proteome</keyword>
<organism evidence="1 2">
    <name type="scientific">Acrasis kona</name>
    <dbReference type="NCBI Taxonomy" id="1008807"/>
    <lineage>
        <taxon>Eukaryota</taxon>
        <taxon>Discoba</taxon>
        <taxon>Heterolobosea</taxon>
        <taxon>Tetramitia</taxon>
        <taxon>Eutetramitia</taxon>
        <taxon>Acrasidae</taxon>
        <taxon>Acrasis</taxon>
    </lineage>
</organism>
<proteinExistence type="predicted"/>
<reference evidence="1 2" key="1">
    <citation type="submission" date="2024-03" db="EMBL/GenBank/DDBJ databases">
        <title>The Acrasis kona genome and developmental transcriptomes reveal deep origins of eukaryotic multicellular pathways.</title>
        <authorList>
            <person name="Sheikh S."/>
            <person name="Fu C.-J."/>
            <person name="Brown M.W."/>
            <person name="Baldauf S.L."/>
        </authorList>
    </citation>
    <scope>NUCLEOTIDE SEQUENCE [LARGE SCALE GENOMIC DNA]</scope>
    <source>
        <strain evidence="1 2">ATCC MYA-3509</strain>
    </source>
</reference>
<dbReference type="EMBL" id="JAOPGA020001698">
    <property type="protein sequence ID" value="KAL0490584.1"/>
    <property type="molecule type" value="Genomic_DNA"/>
</dbReference>